<keyword evidence="3 6" id="KW-0812">Transmembrane</keyword>
<feature type="transmembrane region" description="Helical" evidence="6">
    <location>
        <begin position="568"/>
        <end position="592"/>
    </location>
</feature>
<dbReference type="Pfam" id="PF03176">
    <property type="entry name" value="MMPL"/>
    <property type="match status" value="2"/>
</dbReference>
<proteinExistence type="predicted"/>
<keyword evidence="2" id="KW-1003">Cell membrane</keyword>
<evidence type="ECO:0000256" key="2">
    <source>
        <dbReference type="ARBA" id="ARBA00022475"/>
    </source>
</evidence>
<dbReference type="EMBL" id="WIAO01000007">
    <property type="protein sequence ID" value="MQM25617.1"/>
    <property type="molecule type" value="Genomic_DNA"/>
</dbReference>
<name>A0A6L5G7J6_9ACTN</name>
<dbReference type="PANTHER" id="PTHR33406">
    <property type="entry name" value="MEMBRANE PROTEIN MJ1562-RELATED"/>
    <property type="match status" value="1"/>
</dbReference>
<evidence type="ECO:0000256" key="5">
    <source>
        <dbReference type="ARBA" id="ARBA00023136"/>
    </source>
</evidence>
<evidence type="ECO:0000256" key="3">
    <source>
        <dbReference type="ARBA" id="ARBA00022692"/>
    </source>
</evidence>
<accession>A0A6L5G7J6</accession>
<feature type="transmembrane region" description="Helical" evidence="6">
    <location>
        <begin position="381"/>
        <end position="400"/>
    </location>
</feature>
<dbReference type="RefSeq" id="WP_153024761.1">
    <property type="nucleotide sequence ID" value="NZ_WIAO01000007.1"/>
</dbReference>
<dbReference type="PANTHER" id="PTHR33406:SF13">
    <property type="entry name" value="MEMBRANE PROTEIN YDFJ"/>
    <property type="match status" value="1"/>
</dbReference>
<feature type="transmembrane region" description="Helical" evidence="6">
    <location>
        <begin position="200"/>
        <end position="233"/>
    </location>
</feature>
<dbReference type="GO" id="GO:0005886">
    <property type="term" value="C:plasma membrane"/>
    <property type="evidence" value="ECO:0007669"/>
    <property type="project" value="UniProtKB-SubCell"/>
</dbReference>
<feature type="transmembrane region" description="Helical" evidence="6">
    <location>
        <begin position="296"/>
        <end position="313"/>
    </location>
</feature>
<comment type="subcellular location">
    <subcellularLocation>
        <location evidence="1">Cell membrane</location>
        <topology evidence="1">Multi-pass membrane protein</topology>
    </subcellularLocation>
</comment>
<keyword evidence="5 6" id="KW-0472">Membrane</keyword>
<evidence type="ECO:0000256" key="4">
    <source>
        <dbReference type="ARBA" id="ARBA00022989"/>
    </source>
</evidence>
<feature type="transmembrane region" description="Helical" evidence="6">
    <location>
        <begin position="245"/>
        <end position="265"/>
    </location>
</feature>
<feature type="transmembrane region" description="Helical" evidence="6">
    <location>
        <begin position="319"/>
        <end position="345"/>
    </location>
</feature>
<feature type="domain" description="Membrane transport protein MMPL" evidence="7">
    <location>
        <begin position="118"/>
        <end position="382"/>
    </location>
</feature>
<dbReference type="AlphaFoldDB" id="A0A6L5G7J6"/>
<comment type="caution">
    <text evidence="8">The sequence shown here is derived from an EMBL/GenBank/DDBJ whole genome shotgun (WGS) entry which is preliminary data.</text>
</comment>
<reference evidence="8 9" key="1">
    <citation type="submission" date="2019-10" db="EMBL/GenBank/DDBJ databases">
        <title>Glycomyces albidus sp. nov., a novel actinomycete isolated from rhizosphere soil of wheat (Triticum aestivum L.).</title>
        <authorList>
            <person name="Qian L."/>
        </authorList>
    </citation>
    <scope>NUCLEOTIDE SEQUENCE [LARGE SCALE GENOMIC DNA]</scope>
    <source>
        <strain evidence="8 9">NEAU-7082</strain>
    </source>
</reference>
<evidence type="ECO:0000313" key="9">
    <source>
        <dbReference type="Proteomes" id="UP000477750"/>
    </source>
</evidence>
<evidence type="ECO:0000259" key="7">
    <source>
        <dbReference type="Pfam" id="PF03176"/>
    </source>
</evidence>
<keyword evidence="9" id="KW-1185">Reference proteome</keyword>
<dbReference type="InterPro" id="IPR004869">
    <property type="entry name" value="MMPL_dom"/>
</dbReference>
<dbReference type="Gene3D" id="1.20.1640.10">
    <property type="entry name" value="Multidrug efflux transporter AcrB transmembrane domain"/>
    <property type="match status" value="2"/>
</dbReference>
<feature type="transmembrane region" description="Helical" evidence="6">
    <location>
        <begin position="687"/>
        <end position="710"/>
    </location>
</feature>
<evidence type="ECO:0000313" key="8">
    <source>
        <dbReference type="EMBL" id="MQM25617.1"/>
    </source>
</evidence>
<protein>
    <submittedName>
        <fullName evidence="8">MMPL family transporter</fullName>
    </submittedName>
</protein>
<sequence length="734" mass="76318">MTSQTAPPPPAATVPGRRPLTVRVAAWSAANPWKAVIGWILFVAVCFGAGQAAGTDKTAFSDFWIGEAGSAEAMAVDAGVAAPAVEHLLITSPSGDLDGAAAAAADATARMTALDEVAAVSEPVTADGGDAVMLSVTMSMPAHEAVDHVDALLETTAALQDSHPELEIAQTGGESMSVELDEQLGAGLAEVERFTLPITLLILFVAFGSLLLAGVPLALAVSSILAAVGVYALSSHFFPDAGGAVTSVLAMIGMAVGVDYSLFYLKRVREERLRAGAGAGLATAVELAAETAGRTIVTSGIAVVVSLAGLYLVDDVIFSSIATACIIVVAIAMVSSLTILPALLAKLGRRVDGGRLLRRKADREDGRLWTAMLRPALRRPAVTAVVGLAVVCGLAVPALAMTTSVEGKETFPKSLETIAAYDELVAAFPDAGVAHTVVARVDAANAEDLAAAVADLEARTQGHALFAETDGPRVRVSQDGTAIAIDLPVPYPTSDPRAAQSLELLREDWVPATIGGVEGAEYAVSGEPAYAADYSDHQSSRLLLVVGFVLLATLVVMLVAFRSLVFALLSMVLNLLSTLAAWGALVLVFQYTWAEDLLDFDSPGFIGSRTPLMVFAILFGLSLDYQLFVMSRIKEAAERGLAPREAIRQGILSSASVVTSAAVIMMSVFAAFVFIDRIEMKQLGFALALGVLLDAVVVRVMVLPALMAVVDRLGRWPARWRPLAAAGTPGGGRP</sequence>
<feature type="transmembrane region" description="Helical" evidence="6">
    <location>
        <begin position="612"/>
        <end position="630"/>
    </location>
</feature>
<dbReference type="SUPFAM" id="SSF82866">
    <property type="entry name" value="Multidrug efflux transporter AcrB transmembrane domain"/>
    <property type="match status" value="2"/>
</dbReference>
<organism evidence="8 9">
    <name type="scientific">Glycomyces albidus</name>
    <dbReference type="NCBI Taxonomy" id="2656774"/>
    <lineage>
        <taxon>Bacteria</taxon>
        <taxon>Bacillati</taxon>
        <taxon>Actinomycetota</taxon>
        <taxon>Actinomycetes</taxon>
        <taxon>Glycomycetales</taxon>
        <taxon>Glycomycetaceae</taxon>
        <taxon>Glycomyces</taxon>
    </lineage>
</organism>
<feature type="transmembrane region" description="Helical" evidence="6">
    <location>
        <begin position="36"/>
        <end position="54"/>
    </location>
</feature>
<evidence type="ECO:0000256" key="1">
    <source>
        <dbReference type="ARBA" id="ARBA00004651"/>
    </source>
</evidence>
<dbReference type="Proteomes" id="UP000477750">
    <property type="component" value="Unassembled WGS sequence"/>
</dbReference>
<evidence type="ECO:0000256" key="6">
    <source>
        <dbReference type="SAM" id="Phobius"/>
    </source>
</evidence>
<feature type="domain" description="Membrane transport protein MMPL" evidence="7">
    <location>
        <begin position="417"/>
        <end position="720"/>
    </location>
</feature>
<feature type="transmembrane region" description="Helical" evidence="6">
    <location>
        <begin position="651"/>
        <end position="675"/>
    </location>
</feature>
<keyword evidence="4 6" id="KW-1133">Transmembrane helix</keyword>
<dbReference type="InterPro" id="IPR050545">
    <property type="entry name" value="Mycobact_MmpL"/>
</dbReference>
<gene>
    <name evidence="8" type="ORF">GFD30_08550</name>
</gene>
<feature type="transmembrane region" description="Helical" evidence="6">
    <location>
        <begin position="542"/>
        <end position="561"/>
    </location>
</feature>